<comment type="caution">
    <text evidence="5">The sequence shown here is derived from an EMBL/GenBank/DDBJ whole genome shotgun (WGS) entry which is preliminary data.</text>
</comment>
<evidence type="ECO:0000256" key="1">
    <source>
        <dbReference type="ARBA" id="ARBA00023015"/>
    </source>
</evidence>
<keyword evidence="6" id="KW-1185">Reference proteome</keyword>
<evidence type="ECO:0000259" key="4">
    <source>
        <dbReference type="PROSITE" id="PS01124"/>
    </source>
</evidence>
<protein>
    <submittedName>
        <fullName evidence="5">Helix-turn-helix domain-containing protein</fullName>
    </submittedName>
</protein>
<dbReference type="InterPro" id="IPR014710">
    <property type="entry name" value="RmlC-like_jellyroll"/>
</dbReference>
<dbReference type="InterPro" id="IPR018060">
    <property type="entry name" value="HTH_AraC"/>
</dbReference>
<organism evidence="5 6">
    <name type="scientific">Cohnella soli</name>
    <dbReference type="NCBI Taxonomy" id="425005"/>
    <lineage>
        <taxon>Bacteria</taxon>
        <taxon>Bacillati</taxon>
        <taxon>Bacillota</taxon>
        <taxon>Bacilli</taxon>
        <taxon>Bacillales</taxon>
        <taxon>Paenibacillaceae</taxon>
        <taxon>Cohnella</taxon>
    </lineage>
</organism>
<reference evidence="6" key="1">
    <citation type="journal article" date="2019" name="Int. J. Syst. Evol. Microbiol.">
        <title>The Global Catalogue of Microorganisms (GCM) 10K type strain sequencing project: providing services to taxonomists for standard genome sequencing and annotation.</title>
        <authorList>
            <consortium name="The Broad Institute Genomics Platform"/>
            <consortium name="The Broad Institute Genome Sequencing Center for Infectious Disease"/>
            <person name="Wu L."/>
            <person name="Ma J."/>
        </authorList>
    </citation>
    <scope>NUCLEOTIDE SEQUENCE [LARGE SCALE GENOMIC DNA]</scope>
    <source>
        <strain evidence="6">CGMCC 1.18575</strain>
    </source>
</reference>
<keyword evidence="3" id="KW-0804">Transcription</keyword>
<dbReference type="Gene3D" id="1.10.10.60">
    <property type="entry name" value="Homeodomain-like"/>
    <property type="match status" value="2"/>
</dbReference>
<dbReference type="EMBL" id="JBHSMI010000025">
    <property type="protein sequence ID" value="MFC5404047.1"/>
    <property type="molecule type" value="Genomic_DNA"/>
</dbReference>
<dbReference type="InterPro" id="IPR011051">
    <property type="entry name" value="RmlC_Cupin_sf"/>
</dbReference>
<evidence type="ECO:0000256" key="2">
    <source>
        <dbReference type="ARBA" id="ARBA00023125"/>
    </source>
</evidence>
<evidence type="ECO:0000313" key="5">
    <source>
        <dbReference type="EMBL" id="MFC5404047.1"/>
    </source>
</evidence>
<keyword evidence="2" id="KW-0238">DNA-binding</keyword>
<dbReference type="Pfam" id="PF12833">
    <property type="entry name" value="HTH_18"/>
    <property type="match status" value="1"/>
</dbReference>
<dbReference type="RefSeq" id="WP_378133970.1">
    <property type="nucleotide sequence ID" value="NZ_JBHSMI010000025.1"/>
</dbReference>
<dbReference type="SUPFAM" id="SSF46689">
    <property type="entry name" value="Homeodomain-like"/>
    <property type="match status" value="2"/>
</dbReference>
<evidence type="ECO:0000313" key="6">
    <source>
        <dbReference type="Proteomes" id="UP001596113"/>
    </source>
</evidence>
<evidence type="ECO:0000256" key="3">
    <source>
        <dbReference type="ARBA" id="ARBA00023163"/>
    </source>
</evidence>
<dbReference type="InterPro" id="IPR009057">
    <property type="entry name" value="Homeodomain-like_sf"/>
</dbReference>
<gene>
    <name evidence="5" type="ORF">ACFPOF_14990</name>
</gene>
<dbReference type="SMART" id="SM00342">
    <property type="entry name" value="HTH_ARAC"/>
    <property type="match status" value="1"/>
</dbReference>
<name>A0ABW0HYD4_9BACL</name>
<dbReference type="SUPFAM" id="SSF51182">
    <property type="entry name" value="RmlC-like cupins"/>
    <property type="match status" value="1"/>
</dbReference>
<keyword evidence="1" id="KW-0805">Transcription regulation</keyword>
<dbReference type="Gene3D" id="2.60.120.10">
    <property type="entry name" value="Jelly Rolls"/>
    <property type="match status" value="1"/>
</dbReference>
<feature type="domain" description="HTH araC/xylS-type" evidence="4">
    <location>
        <begin position="200"/>
        <end position="298"/>
    </location>
</feature>
<accession>A0ABW0HYD4</accession>
<dbReference type="PANTHER" id="PTHR43280">
    <property type="entry name" value="ARAC-FAMILY TRANSCRIPTIONAL REGULATOR"/>
    <property type="match status" value="1"/>
</dbReference>
<sequence>MTSPFVQPHTRTLDIREFAPSIHWASHQTIAPIRGKTRRLYDGELMYVYNGSMAVYYEDLAEPVIYYAGDLLVLPPAVKHQVETFATPYIRLLGVHFDLYDELEMAVVGDMVVKESDVSEEQFCFWPTADNGRLVFARCYRSVPPNIVSWMEEISTSFHSGKPESLLVCRGYMQLILATLLNLPEEPEKLVSIAYGAQLLELKEELERNLHLPFTNQTMAQRLNVSEDHFIRLFRNAFGMSPQKYLQDLRHQAAKRYLRETDYKIEYIGSLVGYDDLHNFSHVFKKWQGISPLQYRKLFAII</sequence>
<dbReference type="Proteomes" id="UP001596113">
    <property type="component" value="Unassembled WGS sequence"/>
</dbReference>
<dbReference type="PROSITE" id="PS01124">
    <property type="entry name" value="HTH_ARAC_FAMILY_2"/>
    <property type="match status" value="1"/>
</dbReference>
<proteinExistence type="predicted"/>
<dbReference type="PANTHER" id="PTHR43280:SF2">
    <property type="entry name" value="HTH-TYPE TRANSCRIPTIONAL REGULATOR EXSA"/>
    <property type="match status" value="1"/>
</dbReference>